<feature type="non-terminal residue" evidence="1">
    <location>
        <position position="1"/>
    </location>
</feature>
<name>A0A382XW85_9ZZZZ</name>
<proteinExistence type="predicted"/>
<accession>A0A382XW85</accession>
<dbReference type="EMBL" id="UINC01170872">
    <property type="protein sequence ID" value="SVD75130.1"/>
    <property type="molecule type" value="Genomic_DNA"/>
</dbReference>
<evidence type="ECO:0000313" key="1">
    <source>
        <dbReference type="EMBL" id="SVD75130.1"/>
    </source>
</evidence>
<reference evidence="1" key="1">
    <citation type="submission" date="2018-05" db="EMBL/GenBank/DDBJ databases">
        <authorList>
            <person name="Lanie J.A."/>
            <person name="Ng W.-L."/>
            <person name="Kazmierczak K.M."/>
            <person name="Andrzejewski T.M."/>
            <person name="Davidsen T.M."/>
            <person name="Wayne K.J."/>
            <person name="Tettelin H."/>
            <person name="Glass J.I."/>
            <person name="Rusch D."/>
            <person name="Podicherti R."/>
            <person name="Tsui H.-C.T."/>
            <person name="Winkler M.E."/>
        </authorList>
    </citation>
    <scope>NUCLEOTIDE SEQUENCE</scope>
</reference>
<dbReference type="AlphaFoldDB" id="A0A382XW85"/>
<sequence length="38" mass="4251">EGNITAAQSTLNEYLKMNPNSSHLLEPLINIAFSEEFN</sequence>
<organism evidence="1">
    <name type="scientific">marine metagenome</name>
    <dbReference type="NCBI Taxonomy" id="408172"/>
    <lineage>
        <taxon>unclassified sequences</taxon>
        <taxon>metagenomes</taxon>
        <taxon>ecological metagenomes</taxon>
    </lineage>
</organism>
<protein>
    <submittedName>
        <fullName evidence="1">Uncharacterized protein</fullName>
    </submittedName>
</protein>
<gene>
    <name evidence="1" type="ORF">METZ01_LOCUS427984</name>
</gene>